<dbReference type="InterPro" id="IPR016024">
    <property type="entry name" value="ARM-type_fold"/>
</dbReference>
<dbReference type="Gene3D" id="1.25.10.10">
    <property type="entry name" value="Leucine-rich Repeat Variant"/>
    <property type="match status" value="1"/>
</dbReference>
<evidence type="ECO:0000256" key="7">
    <source>
        <dbReference type="ARBA" id="ARBA00023242"/>
    </source>
</evidence>
<dbReference type="InterPro" id="IPR011989">
    <property type="entry name" value="ARM-like"/>
</dbReference>
<keyword evidence="6" id="KW-0653">Protein transport</keyword>
<dbReference type="EMBL" id="JBGBPQ010000008">
    <property type="protein sequence ID" value="KAL1520643.1"/>
    <property type="molecule type" value="Genomic_DNA"/>
</dbReference>
<dbReference type="AlphaFoldDB" id="A0AB34JI67"/>
<gene>
    <name evidence="9" type="ORF">AB1Y20_022216</name>
</gene>
<comment type="subcellular location">
    <subcellularLocation>
        <location evidence="2">Cytoplasm</location>
    </subcellularLocation>
    <subcellularLocation>
        <location evidence="1">Nucleus</location>
    </subcellularLocation>
</comment>
<dbReference type="Pfam" id="PF25795">
    <property type="entry name" value="TPR_XPO7"/>
    <property type="match status" value="1"/>
</dbReference>
<proteinExistence type="inferred from homology"/>
<evidence type="ECO:0000256" key="6">
    <source>
        <dbReference type="ARBA" id="ARBA00022927"/>
    </source>
</evidence>
<evidence type="ECO:0000313" key="9">
    <source>
        <dbReference type="EMBL" id="KAL1520643.1"/>
    </source>
</evidence>
<protein>
    <recommendedName>
        <fullName evidence="8">Importin N-terminal domain-containing protein</fullName>
    </recommendedName>
</protein>
<dbReference type="GO" id="GO:0031267">
    <property type="term" value="F:small GTPase binding"/>
    <property type="evidence" value="ECO:0007669"/>
    <property type="project" value="InterPro"/>
</dbReference>
<evidence type="ECO:0000256" key="3">
    <source>
        <dbReference type="ARBA" id="ARBA00009466"/>
    </source>
</evidence>
<keyword evidence="5" id="KW-0963">Cytoplasm</keyword>
<evidence type="ECO:0000259" key="8">
    <source>
        <dbReference type="PROSITE" id="PS50166"/>
    </source>
</evidence>
<dbReference type="GO" id="GO:0006611">
    <property type="term" value="P:protein export from nucleus"/>
    <property type="evidence" value="ECO:0007669"/>
    <property type="project" value="TreeGrafter"/>
</dbReference>
<accession>A0AB34JI67</accession>
<keyword evidence="4" id="KW-0813">Transport</keyword>
<dbReference type="SUPFAM" id="SSF48371">
    <property type="entry name" value="ARM repeat"/>
    <property type="match status" value="1"/>
</dbReference>
<dbReference type="InterPro" id="IPR057947">
    <property type="entry name" value="TPR_XPO7/RBP17"/>
</dbReference>
<evidence type="ECO:0000256" key="1">
    <source>
        <dbReference type="ARBA" id="ARBA00004123"/>
    </source>
</evidence>
<dbReference type="GO" id="GO:0005737">
    <property type="term" value="C:cytoplasm"/>
    <property type="evidence" value="ECO:0007669"/>
    <property type="project" value="UniProtKB-SubCell"/>
</dbReference>
<dbReference type="Proteomes" id="UP001515480">
    <property type="component" value="Unassembled WGS sequence"/>
</dbReference>
<dbReference type="GO" id="GO:0005049">
    <property type="term" value="F:nuclear export signal receptor activity"/>
    <property type="evidence" value="ECO:0007669"/>
    <property type="project" value="InterPro"/>
</dbReference>
<comment type="similarity">
    <text evidence="3">Belongs to the exportin family.</text>
</comment>
<dbReference type="PANTHER" id="PTHR12596:SF2">
    <property type="entry name" value="EXPORTIN-7 ISOFORM X1"/>
    <property type="match status" value="1"/>
</dbReference>
<dbReference type="GO" id="GO:0005643">
    <property type="term" value="C:nuclear pore"/>
    <property type="evidence" value="ECO:0007669"/>
    <property type="project" value="TreeGrafter"/>
</dbReference>
<sequence>MQAPSSELQTFEEHCQTLYTASDPNRRAAAEAALMQLSTSPAYIPQCQYVLDHSALSQAQVIASNALQKLVLQFWNQLSHAQRLDHRNHALNFLANKPRCEHYVAVSLGQLVANITKLGWLDSVEHQQIVSEVGKFLSAGGEHVGLGLQLLEQLVNVMNSASNMRSLTQHRKVAGHFRDTCLFDIMQQALLVQSPNAENATILEKSLNLVLACLSYDFIGTSLDEAAEELGTIQAPTSWRPLMEDATTQQLLFDVYHATSPPHSSLALEVLVLLASIRRSLFSSDEQRNLFLAGFVRGSLHILQSQKGLSEHSNYHELCRLLARLKGSFQLSELVQVGEYAEWIASVAAFTVDSFKHWQWAANSLFYLLSLWSRLVASMPYLKGTTPSLLEKYVPQVITAFIQSRMELVRALLQPSSDQADLENPFDDEEQLMEQLETLPALCRFQLQQVLTYALSLFEPSARAYQDALALPLAQQMEPSVQLRLAQSEGELAWLVYIISMVLGSHGAPNANSENVQLVDGDLTAAVLQLLTLSDSAQCVHSRRDHMSHQHLNLAIIFFMQQFRKVYVGDQATSSSKVYSRLDERLALRDHVAVLGVLVNKILTDLQLRSSNLGTITKALQLFADLAGGYCSGKLMLKLEAVHRMLANHATADLPFLEEAANTRLRTLFFSTLCKLLFLDETHVSFKAFVAPLTSLLTSLSAETMPSPQMRAALTGALRDLRGIVSACSNRRTYSLFFDWIYPDFTPLFQRAASMYYDSPDLTTPLLKLYAELVHNKTQRLTFDSSSPNGILLFRDMSAVLVAYGSRILEYKVPVGGDAYACKYKGISICLTVFARALSGNYVNFGVFALYGDRALADCLEVMIKLCLSMRLDEIFVYPKVTRAYFMLIELLMRNHATMVVELDTSVLRHICLSLQEGLKSYEVAISSQCAAALEHLAAFHFQQLTEERERPAKRHLQAHLHNEPGLFSGQLEVLLHMVVFEDCANQWSLSRPLLALILTNSDFFARWKEEALAHQAGNHERQQKLALAFEKLMTDVQPNLDAKNRDRFTQNLTLFRHEMKNIF</sequence>
<keyword evidence="7" id="KW-0539">Nucleus</keyword>
<evidence type="ECO:0000313" key="10">
    <source>
        <dbReference type="Proteomes" id="UP001515480"/>
    </source>
</evidence>
<evidence type="ECO:0000256" key="4">
    <source>
        <dbReference type="ARBA" id="ARBA00022448"/>
    </source>
</evidence>
<organism evidence="9 10">
    <name type="scientific">Prymnesium parvum</name>
    <name type="common">Toxic golden alga</name>
    <dbReference type="NCBI Taxonomy" id="97485"/>
    <lineage>
        <taxon>Eukaryota</taxon>
        <taxon>Haptista</taxon>
        <taxon>Haptophyta</taxon>
        <taxon>Prymnesiophyceae</taxon>
        <taxon>Prymnesiales</taxon>
        <taxon>Prymnesiaceae</taxon>
        <taxon>Prymnesium</taxon>
    </lineage>
</organism>
<dbReference type="InterPro" id="IPR044189">
    <property type="entry name" value="XPO4/7-like"/>
</dbReference>
<feature type="domain" description="Importin N-terminal" evidence="8">
    <location>
        <begin position="30"/>
        <end position="96"/>
    </location>
</feature>
<dbReference type="PROSITE" id="PS50166">
    <property type="entry name" value="IMPORTIN_B_NT"/>
    <property type="match status" value="1"/>
</dbReference>
<evidence type="ECO:0000256" key="2">
    <source>
        <dbReference type="ARBA" id="ARBA00004496"/>
    </source>
</evidence>
<dbReference type="Pfam" id="PF03810">
    <property type="entry name" value="IBN_N"/>
    <property type="match status" value="1"/>
</dbReference>
<reference evidence="9 10" key="1">
    <citation type="journal article" date="2024" name="Science">
        <title>Giant polyketide synthase enzymes in the biosynthesis of giant marine polyether toxins.</title>
        <authorList>
            <person name="Fallon T.R."/>
            <person name="Shende V.V."/>
            <person name="Wierzbicki I.H."/>
            <person name="Pendleton A.L."/>
            <person name="Watervoot N.F."/>
            <person name="Auber R.P."/>
            <person name="Gonzalez D.J."/>
            <person name="Wisecaver J.H."/>
            <person name="Moore B.S."/>
        </authorList>
    </citation>
    <scope>NUCLEOTIDE SEQUENCE [LARGE SCALE GENOMIC DNA]</scope>
    <source>
        <strain evidence="9 10">12B1</strain>
    </source>
</reference>
<comment type="caution">
    <text evidence="9">The sequence shown here is derived from an EMBL/GenBank/DDBJ whole genome shotgun (WGS) entry which is preliminary data.</text>
</comment>
<keyword evidence="10" id="KW-1185">Reference proteome</keyword>
<dbReference type="InterPro" id="IPR001494">
    <property type="entry name" value="Importin-beta_N"/>
</dbReference>
<name>A0AB34JI67_PRYPA</name>
<dbReference type="PANTHER" id="PTHR12596">
    <property type="entry name" value="EXPORTIN 4,7-RELATED"/>
    <property type="match status" value="1"/>
</dbReference>
<evidence type="ECO:0000256" key="5">
    <source>
        <dbReference type="ARBA" id="ARBA00022490"/>
    </source>
</evidence>